<evidence type="ECO:0000313" key="2">
    <source>
        <dbReference type="EMBL" id="PZA14461.1"/>
    </source>
</evidence>
<organism evidence="2 3">
    <name type="scientific">Parazoarcus communis SWub3 = DSM 12120</name>
    <dbReference type="NCBI Taxonomy" id="1121029"/>
    <lineage>
        <taxon>Bacteria</taxon>
        <taxon>Pseudomonadati</taxon>
        <taxon>Pseudomonadota</taxon>
        <taxon>Betaproteobacteria</taxon>
        <taxon>Rhodocyclales</taxon>
        <taxon>Zoogloeaceae</taxon>
        <taxon>Parazoarcus</taxon>
    </lineage>
</organism>
<dbReference type="Proteomes" id="UP000248259">
    <property type="component" value="Unassembled WGS sequence"/>
</dbReference>
<comment type="caution">
    <text evidence="2">The sequence shown here is derived from an EMBL/GenBank/DDBJ whole genome shotgun (WGS) entry which is preliminary data.</text>
</comment>
<feature type="transmembrane region" description="Helical" evidence="1">
    <location>
        <begin position="123"/>
        <end position="144"/>
    </location>
</feature>
<dbReference type="AlphaFoldDB" id="A0A323UQF6"/>
<dbReference type="EMBL" id="QKOE01000031">
    <property type="protein sequence ID" value="PZA14461.1"/>
    <property type="molecule type" value="Genomic_DNA"/>
</dbReference>
<keyword evidence="1" id="KW-0472">Membrane</keyword>
<accession>A0A323UQF6</accession>
<keyword evidence="3" id="KW-1185">Reference proteome</keyword>
<protein>
    <submittedName>
        <fullName evidence="2">Uncharacterized protein</fullName>
    </submittedName>
</protein>
<keyword evidence="1" id="KW-1133">Transmembrane helix</keyword>
<feature type="transmembrane region" description="Helical" evidence="1">
    <location>
        <begin position="89"/>
        <end position="111"/>
    </location>
</feature>
<name>A0A323UQF6_9RHOO</name>
<feature type="transmembrane region" description="Helical" evidence="1">
    <location>
        <begin position="20"/>
        <end position="40"/>
    </location>
</feature>
<sequence length="156" mass="16242">MLEVLLCHFMMKEFTDILNSKLAVLAFSGLGLALVFAFLNQKINLPPEIHEIVDVGLSVLVALAFLLVSSAFSAGLVSSDHSVEGGGSGGVAGVVGGLTFALLLTVLGIYLISGFQDAFGRTFSATTLGSLTAATGIAVIYFGVRRLFRVSTVGEK</sequence>
<reference evidence="2 3" key="1">
    <citation type="submission" date="2018-06" db="EMBL/GenBank/DDBJ databases">
        <title>Azoarcus communis strain SWub3 genome.</title>
        <authorList>
            <person name="Zorraquino Salvo V."/>
            <person name="Toubiana D."/>
            <person name="Blumwald E."/>
        </authorList>
    </citation>
    <scope>NUCLEOTIDE SEQUENCE [LARGE SCALE GENOMIC DNA]</scope>
    <source>
        <strain evidence="2 3">SWub3</strain>
    </source>
</reference>
<evidence type="ECO:0000313" key="3">
    <source>
        <dbReference type="Proteomes" id="UP000248259"/>
    </source>
</evidence>
<gene>
    <name evidence="2" type="ORF">DNK49_21805</name>
</gene>
<proteinExistence type="predicted"/>
<evidence type="ECO:0000256" key="1">
    <source>
        <dbReference type="SAM" id="Phobius"/>
    </source>
</evidence>
<keyword evidence="1" id="KW-0812">Transmembrane</keyword>
<feature type="transmembrane region" description="Helical" evidence="1">
    <location>
        <begin position="52"/>
        <end position="77"/>
    </location>
</feature>